<dbReference type="AlphaFoldDB" id="A0A8H2QYR0"/>
<dbReference type="InterPro" id="IPR035584">
    <property type="entry name" value="PurF_N"/>
</dbReference>
<evidence type="ECO:0000313" key="13">
    <source>
        <dbReference type="EMBL" id="VFB17024.1"/>
    </source>
</evidence>
<evidence type="ECO:0000256" key="4">
    <source>
        <dbReference type="ARBA" id="ARBA00022679"/>
    </source>
</evidence>
<dbReference type="GO" id="GO:0000287">
    <property type="term" value="F:magnesium ion binding"/>
    <property type="evidence" value="ECO:0007669"/>
    <property type="project" value="UniProtKB-UniRule"/>
</dbReference>
<dbReference type="InterPro" id="IPR029057">
    <property type="entry name" value="PRTase-like"/>
</dbReference>
<dbReference type="PIRSF" id="PIRSF000485">
    <property type="entry name" value="Amd_phspho_trans"/>
    <property type="match status" value="1"/>
</dbReference>
<reference evidence="13 14" key="1">
    <citation type="submission" date="2019-02" db="EMBL/GenBank/DDBJ databases">
        <authorList>
            <consortium name="Pathogen Informatics"/>
        </authorList>
    </citation>
    <scope>NUCLEOTIDE SEQUENCE [LARGE SCALE GENOMIC DNA]</scope>
    <source>
        <strain evidence="13 14">3012STDY7089603</strain>
    </source>
</reference>
<comment type="similarity">
    <text evidence="2 7 8">In the C-terminal section; belongs to the purine/pyrimidine phosphoribosyltransferase family.</text>
</comment>
<dbReference type="GO" id="GO:0009113">
    <property type="term" value="P:purine nucleobase biosynthetic process"/>
    <property type="evidence" value="ECO:0007669"/>
    <property type="project" value="UniProtKB-UniRule"/>
</dbReference>
<keyword evidence="7 10" id="KW-0479">Metal-binding</keyword>
<feature type="binding site" evidence="7 11">
    <location>
        <position position="437"/>
    </location>
    <ligand>
        <name>[4Fe-4S] cluster</name>
        <dbReference type="ChEBI" id="CHEBI:49883"/>
    </ligand>
</feature>
<comment type="pathway">
    <text evidence="1 7 8">Purine metabolism; IMP biosynthesis via de novo pathway; N(1)-(5-phospho-D-ribosyl)glycinamide from 5-phospho-alpha-D-ribose 1-diphosphate: step 1/2.</text>
</comment>
<dbReference type="GO" id="GO:0004044">
    <property type="term" value="F:amidophosphoribosyltransferase activity"/>
    <property type="evidence" value="ECO:0007669"/>
    <property type="project" value="UniProtKB-UniRule"/>
</dbReference>
<feature type="binding site" evidence="7 10">
    <location>
        <position position="347"/>
    </location>
    <ligand>
        <name>Mg(2+)</name>
        <dbReference type="ChEBI" id="CHEBI:18420"/>
    </ligand>
</feature>
<feature type="active site" description="Nucleophile" evidence="7 9">
    <location>
        <position position="2"/>
    </location>
</feature>
<dbReference type="GO" id="GO:0006189">
    <property type="term" value="P:'de novo' IMP biosynthetic process"/>
    <property type="evidence" value="ECO:0007669"/>
    <property type="project" value="UniProtKB-UniRule"/>
</dbReference>
<comment type="caution">
    <text evidence="13">The sequence shown here is derived from an EMBL/GenBank/DDBJ whole genome shotgun (WGS) entry which is preliminary data.</text>
</comment>
<gene>
    <name evidence="7 13" type="primary">purF</name>
    <name evidence="13" type="ORF">NCTC13150_01602</name>
</gene>
<dbReference type="PANTHER" id="PTHR11907">
    <property type="entry name" value="AMIDOPHOSPHORIBOSYLTRANSFERASE"/>
    <property type="match status" value="1"/>
</dbReference>
<dbReference type="InterPro" id="IPR005854">
    <property type="entry name" value="PurF"/>
</dbReference>
<dbReference type="GO" id="GO:0051539">
    <property type="term" value="F:4 iron, 4 sulfur cluster binding"/>
    <property type="evidence" value="ECO:0007669"/>
    <property type="project" value="UniProtKB-KW"/>
</dbReference>
<dbReference type="CDD" id="cd06223">
    <property type="entry name" value="PRTases_typeI"/>
    <property type="match status" value="1"/>
</dbReference>
<evidence type="ECO:0000313" key="14">
    <source>
        <dbReference type="Proteomes" id="UP000377798"/>
    </source>
</evidence>
<keyword evidence="6 7" id="KW-0315">Glutamine amidotransferase</keyword>
<dbReference type="NCBIfam" id="TIGR01134">
    <property type="entry name" value="purF"/>
    <property type="match status" value="1"/>
</dbReference>
<evidence type="ECO:0000259" key="12">
    <source>
        <dbReference type="PROSITE" id="PS51278"/>
    </source>
</evidence>
<keyword evidence="5 7" id="KW-0658">Purine biosynthesis</keyword>
<evidence type="ECO:0000256" key="1">
    <source>
        <dbReference type="ARBA" id="ARBA00005209"/>
    </source>
</evidence>
<dbReference type="SUPFAM" id="SSF53271">
    <property type="entry name" value="PRTase-like"/>
    <property type="match status" value="1"/>
</dbReference>
<comment type="cofactor">
    <cofactor evidence="7 10">
        <name>Mg(2+)</name>
        <dbReference type="ChEBI" id="CHEBI:18420"/>
    </cofactor>
    <text evidence="7 10">Binds 1 Mg(2+) ion per subunit.</text>
</comment>
<dbReference type="Proteomes" id="UP000377798">
    <property type="component" value="Unassembled WGS sequence"/>
</dbReference>
<feature type="binding site" evidence="7 11">
    <location>
        <position position="434"/>
    </location>
    <ligand>
        <name>[4Fe-4S] cluster</name>
        <dbReference type="ChEBI" id="CHEBI:49883"/>
    </ligand>
</feature>
<comment type="catalytic activity">
    <reaction evidence="7 8">
        <text>5-phospho-beta-D-ribosylamine + L-glutamate + diphosphate = 5-phospho-alpha-D-ribose 1-diphosphate + L-glutamine + H2O</text>
        <dbReference type="Rhea" id="RHEA:14905"/>
        <dbReference type="ChEBI" id="CHEBI:15377"/>
        <dbReference type="ChEBI" id="CHEBI:29985"/>
        <dbReference type="ChEBI" id="CHEBI:33019"/>
        <dbReference type="ChEBI" id="CHEBI:58017"/>
        <dbReference type="ChEBI" id="CHEBI:58359"/>
        <dbReference type="ChEBI" id="CHEBI:58681"/>
        <dbReference type="EC" id="2.4.2.14"/>
    </reaction>
</comment>
<evidence type="ECO:0000256" key="3">
    <source>
        <dbReference type="ARBA" id="ARBA00022676"/>
    </source>
</evidence>
<dbReference type="Gene3D" id="3.40.50.2020">
    <property type="match status" value="1"/>
</dbReference>
<feature type="domain" description="Glutamine amidotransferase type-2" evidence="12">
    <location>
        <begin position="2"/>
        <end position="221"/>
    </location>
</feature>
<evidence type="ECO:0000256" key="11">
    <source>
        <dbReference type="PIRSR" id="PIRSR000485-3"/>
    </source>
</evidence>
<dbReference type="InterPro" id="IPR029055">
    <property type="entry name" value="Ntn_hydrolases_N"/>
</dbReference>
<dbReference type="EC" id="2.4.2.14" evidence="7"/>
<protein>
    <recommendedName>
        <fullName evidence="7">Amidophosphoribosyltransferase</fullName>
        <shortName evidence="7">ATase</shortName>
        <ecNumber evidence="7">2.4.2.14</ecNumber>
    </recommendedName>
    <alternativeName>
        <fullName evidence="7">Glutamine phosphoribosylpyrophosphate amidotransferase</fullName>
        <shortName evidence="7">GPATase</shortName>
    </alternativeName>
</protein>
<keyword evidence="7 10" id="KW-0460">Magnesium</keyword>
<evidence type="ECO:0000256" key="2">
    <source>
        <dbReference type="ARBA" id="ARBA00010138"/>
    </source>
</evidence>
<name>A0A8H2QYR0_9FIRM</name>
<dbReference type="InterPro" id="IPR017932">
    <property type="entry name" value="GATase_2_dom"/>
</dbReference>
<dbReference type="Gene3D" id="3.60.20.10">
    <property type="entry name" value="Glutamine Phosphoribosylpyrophosphate, subunit 1, domain 1"/>
    <property type="match status" value="1"/>
</dbReference>
<dbReference type="RefSeq" id="WP_131749671.1">
    <property type="nucleotide sequence ID" value="NZ_CAACYI010000001.1"/>
</dbReference>
<keyword evidence="14" id="KW-1185">Reference proteome</keyword>
<comment type="function">
    <text evidence="7">Catalyzes the formation of phosphoribosylamine from phosphoribosylpyrophosphate (PRPP) and glutamine.</text>
</comment>
<feature type="binding site" evidence="7 10">
    <location>
        <position position="346"/>
    </location>
    <ligand>
        <name>Mg(2+)</name>
        <dbReference type="ChEBI" id="CHEBI:18420"/>
    </ligand>
</feature>
<keyword evidence="4 7" id="KW-0808">Transferase</keyword>
<evidence type="ECO:0000256" key="9">
    <source>
        <dbReference type="PIRSR" id="PIRSR000485-1"/>
    </source>
</evidence>
<dbReference type="InterPro" id="IPR000836">
    <property type="entry name" value="PRTase_dom"/>
</dbReference>
<dbReference type="EMBL" id="CAACYI010000001">
    <property type="protein sequence ID" value="VFB17024.1"/>
    <property type="molecule type" value="Genomic_DNA"/>
</dbReference>
<comment type="cofactor">
    <cofactor evidence="7 11">
        <name>[4Fe-4S] cluster</name>
        <dbReference type="ChEBI" id="CHEBI:49883"/>
    </cofactor>
    <text evidence="7 11">Binds 1 [4Fe-4S] cluster per subunit.</text>
</comment>
<dbReference type="CDD" id="cd00715">
    <property type="entry name" value="GPATase_N"/>
    <property type="match status" value="1"/>
</dbReference>
<sequence length="449" mass="49575">MCGVIGIYDEKGVAKKLFFGLSSLQHRGQESAGMSVSNGSEIVRKKGMGLVSDVFKDGVLEDLQGPMGIGHVRYSTAGGSFEFNTQPLMAFAKNTTMSLAHNGNLINYQILRTRLEEEGMMFQTTIDSEVILYLISRYYKGDIVQAVRKAMGLIKGAYAVVLLLEDKLLAFRDPYGIRPLVLGDTPDGGWIVSSENAPIDIIGGRYIRDIQPGEVVVIDQEGIQSFPMEEEQKPKHCSFEYVYFARNDATLDGVNSYNFRRRCGEILYEEFPVDVDLVVAVPDSGIPSAIGYSQASHIPLAEGLVKNRYMGRTFIKPTQEEREMAVKLKLNPLSHVVSGKRIVLLDDSIVRGTTSANLISRLREAGAKEVHMRVTSPPVVNPCYYGIDTPSRKNLIAANMSVEEIEEKIGADSLRFISEEGMVKAARIAGDHLCMACFDGRYPVDPIVL</sequence>
<accession>A0A8H2QYR0</accession>
<dbReference type="UniPathway" id="UPA00074">
    <property type="reaction ID" value="UER00124"/>
</dbReference>
<evidence type="ECO:0000256" key="5">
    <source>
        <dbReference type="ARBA" id="ARBA00022755"/>
    </source>
</evidence>
<keyword evidence="3 7" id="KW-0328">Glycosyltransferase</keyword>
<evidence type="ECO:0000256" key="10">
    <source>
        <dbReference type="PIRSR" id="PIRSR000485-2"/>
    </source>
</evidence>
<feature type="binding site" evidence="7 11">
    <location>
        <position position="237"/>
    </location>
    <ligand>
        <name>[4Fe-4S] cluster</name>
        <dbReference type="ChEBI" id="CHEBI:49883"/>
    </ligand>
</feature>
<dbReference type="PROSITE" id="PS51278">
    <property type="entry name" value="GATASE_TYPE_2"/>
    <property type="match status" value="1"/>
</dbReference>
<dbReference type="SUPFAM" id="SSF56235">
    <property type="entry name" value="N-terminal nucleophile aminohydrolases (Ntn hydrolases)"/>
    <property type="match status" value="1"/>
</dbReference>
<feature type="binding site" evidence="7 10">
    <location>
        <position position="284"/>
    </location>
    <ligand>
        <name>Mg(2+)</name>
        <dbReference type="ChEBI" id="CHEBI:18420"/>
    </ligand>
</feature>
<keyword evidence="7" id="KW-0004">4Fe-4S</keyword>
<organism evidence="13 14">
    <name type="scientific">Urinicoccus massiliensis</name>
    <dbReference type="NCBI Taxonomy" id="1723382"/>
    <lineage>
        <taxon>Bacteria</taxon>
        <taxon>Bacillati</taxon>
        <taxon>Bacillota</taxon>
        <taxon>Tissierellia</taxon>
        <taxon>Tissierellales</taxon>
        <taxon>Peptoniphilaceae</taxon>
        <taxon>Urinicoccus</taxon>
    </lineage>
</organism>
<keyword evidence="7 11" id="KW-0408">Iron</keyword>
<evidence type="ECO:0000256" key="8">
    <source>
        <dbReference type="PIRNR" id="PIRNR000485"/>
    </source>
</evidence>
<feature type="binding site" evidence="7 11">
    <location>
        <position position="383"/>
    </location>
    <ligand>
        <name>[4Fe-4S] cluster</name>
        <dbReference type="ChEBI" id="CHEBI:49883"/>
    </ligand>
</feature>
<evidence type="ECO:0000256" key="6">
    <source>
        <dbReference type="ARBA" id="ARBA00022962"/>
    </source>
</evidence>
<evidence type="ECO:0000256" key="7">
    <source>
        <dbReference type="HAMAP-Rule" id="MF_01931"/>
    </source>
</evidence>
<proteinExistence type="inferred from homology"/>
<keyword evidence="7 11" id="KW-0411">Iron-sulfur</keyword>
<dbReference type="HAMAP" id="MF_01931">
    <property type="entry name" value="PurF"/>
    <property type="match status" value="1"/>
</dbReference>
<dbReference type="Pfam" id="PF13537">
    <property type="entry name" value="GATase_7"/>
    <property type="match status" value="1"/>
</dbReference>